<dbReference type="EMBL" id="KB308480">
    <property type="protein sequence ID" value="ELT97719.1"/>
    <property type="molecule type" value="Genomic_DNA"/>
</dbReference>
<dbReference type="AlphaFoldDB" id="R7TVH5"/>
<keyword evidence="1" id="KW-0479">Metal-binding</keyword>
<keyword evidence="3" id="KW-0408">Iron</keyword>
<dbReference type="PANTHER" id="PTHR22966">
    <property type="entry name" value="2-AMINOETHANETHIOL DIOXYGENASE"/>
    <property type="match status" value="1"/>
</dbReference>
<evidence type="ECO:0000256" key="3">
    <source>
        <dbReference type="ARBA" id="ARBA00023004"/>
    </source>
</evidence>
<dbReference type="STRING" id="283909.R7TVH5"/>
<gene>
    <name evidence="4" type="ORF">CAPTEDRAFT_94070</name>
</gene>
<dbReference type="EnsemblMetazoa" id="CapteT94070">
    <property type="protein sequence ID" value="CapteP94070"/>
    <property type="gene ID" value="CapteG94070"/>
</dbReference>
<dbReference type="CDD" id="cd20289">
    <property type="entry name" value="cupin_ADO"/>
    <property type="match status" value="1"/>
</dbReference>
<dbReference type="FunCoup" id="R7TVH5">
    <property type="interactions" value="578"/>
</dbReference>
<name>R7TVH5_CAPTE</name>
<dbReference type="Proteomes" id="UP000014760">
    <property type="component" value="Unassembled WGS sequence"/>
</dbReference>
<reference evidence="5" key="3">
    <citation type="submission" date="2015-06" db="UniProtKB">
        <authorList>
            <consortium name="EnsemblMetazoa"/>
        </authorList>
    </citation>
    <scope>IDENTIFICATION</scope>
</reference>
<dbReference type="HOGENOM" id="CLU_061320_2_1_1"/>
<evidence type="ECO:0008006" key="7">
    <source>
        <dbReference type="Google" id="ProtNLM"/>
    </source>
</evidence>
<dbReference type="SUPFAM" id="SSF51182">
    <property type="entry name" value="RmlC-like cupins"/>
    <property type="match status" value="1"/>
</dbReference>
<dbReference type="Gene3D" id="2.60.120.10">
    <property type="entry name" value="Jelly Rolls"/>
    <property type="match status" value="1"/>
</dbReference>
<reference evidence="4 6" key="2">
    <citation type="journal article" date="2013" name="Nature">
        <title>Insights into bilaterian evolution from three spiralian genomes.</title>
        <authorList>
            <person name="Simakov O."/>
            <person name="Marletaz F."/>
            <person name="Cho S.J."/>
            <person name="Edsinger-Gonzales E."/>
            <person name="Havlak P."/>
            <person name="Hellsten U."/>
            <person name="Kuo D.H."/>
            <person name="Larsson T."/>
            <person name="Lv J."/>
            <person name="Arendt D."/>
            <person name="Savage R."/>
            <person name="Osoegawa K."/>
            <person name="de Jong P."/>
            <person name="Grimwood J."/>
            <person name="Chapman J.A."/>
            <person name="Shapiro H."/>
            <person name="Aerts A."/>
            <person name="Otillar R.P."/>
            <person name="Terry A.Y."/>
            <person name="Boore J.L."/>
            <person name="Grigoriev I.V."/>
            <person name="Lindberg D.R."/>
            <person name="Seaver E.C."/>
            <person name="Weisblat D.A."/>
            <person name="Putnam N.H."/>
            <person name="Rokhsar D.S."/>
        </authorList>
    </citation>
    <scope>NUCLEOTIDE SEQUENCE</scope>
    <source>
        <strain evidence="4 6">I ESC-2004</strain>
    </source>
</reference>
<evidence type="ECO:0000256" key="1">
    <source>
        <dbReference type="ARBA" id="ARBA00022723"/>
    </source>
</evidence>
<dbReference type="InterPro" id="IPR011051">
    <property type="entry name" value="RmlC_Cupin_sf"/>
</dbReference>
<organism evidence="4">
    <name type="scientific">Capitella teleta</name>
    <name type="common">Polychaete worm</name>
    <dbReference type="NCBI Taxonomy" id="283909"/>
    <lineage>
        <taxon>Eukaryota</taxon>
        <taxon>Metazoa</taxon>
        <taxon>Spiralia</taxon>
        <taxon>Lophotrochozoa</taxon>
        <taxon>Annelida</taxon>
        <taxon>Polychaeta</taxon>
        <taxon>Sedentaria</taxon>
        <taxon>Scolecida</taxon>
        <taxon>Capitellidae</taxon>
        <taxon>Capitella</taxon>
    </lineage>
</organism>
<accession>R7TVH5</accession>
<dbReference type="GO" id="GO:0046872">
    <property type="term" value="F:metal ion binding"/>
    <property type="evidence" value="ECO:0007669"/>
    <property type="project" value="UniProtKB-KW"/>
</dbReference>
<evidence type="ECO:0000313" key="6">
    <source>
        <dbReference type="Proteomes" id="UP000014760"/>
    </source>
</evidence>
<dbReference type="Pfam" id="PF07847">
    <property type="entry name" value="PCO_ADO"/>
    <property type="match status" value="1"/>
</dbReference>
<dbReference type="OrthoDB" id="271433at2759"/>
<evidence type="ECO:0000313" key="4">
    <source>
        <dbReference type="EMBL" id="ELT97719.1"/>
    </source>
</evidence>
<protein>
    <recommendedName>
        <fullName evidence="7">Cysteine dioxygenase</fullName>
    </recommendedName>
</protein>
<evidence type="ECO:0000313" key="5">
    <source>
        <dbReference type="EnsemblMetazoa" id="CapteP94070"/>
    </source>
</evidence>
<sequence length="247" mass="27826">MASLVQRIASQAARTFRNTKNPATFQQQLIKLKELTRTLTADDINFDVDLVRDTSKFNPESGEAPFTYIGLWEDKIFSMGVFVLRSHTSLPIHDHPDMFGMVKVLNGSVNVKSFSKVVNNDGTDLPKDEVMSSTDRVLHRVHLHGTQKIGTSDGVCVLDPLNGNFHEVSTGETPGAFFDILSPPYDHGIRRNGPRICRYYCEIDPAYDHDKNLRYLMEIPQPSWLWGEHAPYRGPSIQSDDSDSSDD</sequence>
<dbReference type="GO" id="GO:0016702">
    <property type="term" value="F:oxidoreductase activity, acting on single donors with incorporation of molecular oxygen, incorporation of two atoms of oxygen"/>
    <property type="evidence" value="ECO:0007669"/>
    <property type="project" value="InterPro"/>
</dbReference>
<dbReference type="InterPro" id="IPR014710">
    <property type="entry name" value="RmlC-like_jellyroll"/>
</dbReference>
<evidence type="ECO:0000256" key="2">
    <source>
        <dbReference type="ARBA" id="ARBA00023002"/>
    </source>
</evidence>
<dbReference type="PANTHER" id="PTHR22966:SF61">
    <property type="entry name" value="2-AMINOETHANETHIOL DIOXYGENASE"/>
    <property type="match status" value="1"/>
</dbReference>
<keyword evidence="6" id="KW-1185">Reference proteome</keyword>
<proteinExistence type="predicted"/>
<reference evidence="6" key="1">
    <citation type="submission" date="2012-12" db="EMBL/GenBank/DDBJ databases">
        <authorList>
            <person name="Hellsten U."/>
            <person name="Grimwood J."/>
            <person name="Chapman J.A."/>
            <person name="Shapiro H."/>
            <person name="Aerts A."/>
            <person name="Otillar R.P."/>
            <person name="Terry A.Y."/>
            <person name="Boore J.L."/>
            <person name="Simakov O."/>
            <person name="Marletaz F."/>
            <person name="Cho S.-J."/>
            <person name="Edsinger-Gonzales E."/>
            <person name="Havlak P."/>
            <person name="Kuo D.-H."/>
            <person name="Larsson T."/>
            <person name="Lv J."/>
            <person name="Arendt D."/>
            <person name="Savage R."/>
            <person name="Osoegawa K."/>
            <person name="de Jong P."/>
            <person name="Lindberg D.R."/>
            <person name="Seaver E.C."/>
            <person name="Weisblat D.A."/>
            <person name="Putnam N.H."/>
            <person name="Grigoriev I.V."/>
            <person name="Rokhsar D.S."/>
        </authorList>
    </citation>
    <scope>NUCLEOTIDE SEQUENCE</scope>
    <source>
        <strain evidence="6">I ESC-2004</strain>
    </source>
</reference>
<dbReference type="InterPro" id="IPR012864">
    <property type="entry name" value="PCO/ADO"/>
</dbReference>
<dbReference type="EMBL" id="AMQN01010754">
    <property type="status" value="NOT_ANNOTATED_CDS"/>
    <property type="molecule type" value="Genomic_DNA"/>
</dbReference>
<keyword evidence="2" id="KW-0560">Oxidoreductase</keyword>
<dbReference type="GO" id="GO:0005739">
    <property type="term" value="C:mitochondrion"/>
    <property type="evidence" value="ECO:0007669"/>
    <property type="project" value="TreeGrafter"/>
</dbReference>
<dbReference type="OMA" id="KVSVRCF"/>